<comment type="similarity">
    <text evidence="1">Belongs to the CapA family.</text>
</comment>
<evidence type="ECO:0000256" key="2">
    <source>
        <dbReference type="SAM" id="Phobius"/>
    </source>
</evidence>
<dbReference type="PANTHER" id="PTHR33393">
    <property type="entry name" value="POLYGLUTAMINE SYNTHESIS ACCESSORY PROTEIN RV0574C-RELATED"/>
    <property type="match status" value="1"/>
</dbReference>
<evidence type="ECO:0000313" key="5">
    <source>
        <dbReference type="Proteomes" id="UP000501076"/>
    </source>
</evidence>
<evidence type="ECO:0000259" key="3">
    <source>
        <dbReference type="SMART" id="SM00854"/>
    </source>
</evidence>
<organism evidence="4 5">
    <name type="scientific">Priestia megaterium</name>
    <name type="common">Bacillus megaterium</name>
    <dbReference type="NCBI Taxonomy" id="1404"/>
    <lineage>
        <taxon>Bacteria</taxon>
        <taxon>Bacillati</taxon>
        <taxon>Bacillota</taxon>
        <taxon>Bacilli</taxon>
        <taxon>Bacillales</taxon>
        <taxon>Bacillaceae</taxon>
        <taxon>Priestia</taxon>
    </lineage>
</organism>
<dbReference type="EMBL" id="CP045272">
    <property type="protein sequence ID" value="QJX78766.1"/>
    <property type="molecule type" value="Genomic_DNA"/>
</dbReference>
<dbReference type="Pfam" id="PF09587">
    <property type="entry name" value="PGA_cap"/>
    <property type="match status" value="1"/>
</dbReference>
<sequence length="385" mass="43450">MDRKLDFKEKLLKFIKVTKKKTDKHVWIALVILVIFMYGTILLSKPSEAIENNTTDDTLLNATMVGDIMFGRNVEKASNRYGQENLFRYVKPYFENADYSTGNFEHPVTLSDKYAEQEKYIHLQTDAQSVKTLKNLNLSVLNVANNHSMDYLENGLNDTIKTFNKSDLDFVGIGKNIKDASKINYQTVNGIKIATLGFTDAYVADSKANQNNPGILPAKPEIFIPLIEEAKENADLVVVHAHWGQEYDTTPSPRQEGLAKAMADSGADIILGHHPHVLQSVDVYKNTVIFYSLGNFVFDQGWSASRESAIVQYKLNKDGTARFEIIPVLIKEATPTPLGKWDTYYKEKIFKRLTKSSSKSLAIKEENNKLVFTVDHSRVVKKGVN</sequence>
<dbReference type="RefSeq" id="WP_171777607.1">
    <property type="nucleotide sequence ID" value="NZ_CP045272.1"/>
</dbReference>
<feature type="transmembrane region" description="Helical" evidence="2">
    <location>
        <begin position="26"/>
        <end position="44"/>
    </location>
</feature>
<dbReference type="InterPro" id="IPR019079">
    <property type="entry name" value="Capsule_synth_CapA"/>
</dbReference>
<dbReference type="AlphaFoldDB" id="A0A6M6DZ58"/>
<reference evidence="4 5" key="1">
    <citation type="submission" date="2019-10" db="EMBL/GenBank/DDBJ databases">
        <title>Complete genome sequences for adaption low water activity.</title>
        <authorList>
            <person name="Zhao L."/>
            <person name="Zhong J."/>
        </authorList>
    </citation>
    <scope>NUCLEOTIDE SEQUENCE [LARGE SCALE GENOMIC DNA]</scope>
    <source>
        <strain evidence="4 5">FDU301</strain>
    </source>
</reference>
<evidence type="ECO:0000313" key="4">
    <source>
        <dbReference type="EMBL" id="QJX78766.1"/>
    </source>
</evidence>
<keyword evidence="2" id="KW-1133">Transmembrane helix</keyword>
<feature type="domain" description="Capsule synthesis protein CapA" evidence="3">
    <location>
        <begin position="61"/>
        <end position="300"/>
    </location>
</feature>
<gene>
    <name evidence="4" type="ORF">FDZ14_22200</name>
</gene>
<dbReference type="SUPFAM" id="SSF56300">
    <property type="entry name" value="Metallo-dependent phosphatases"/>
    <property type="match status" value="1"/>
</dbReference>
<proteinExistence type="inferred from homology"/>
<accession>A0A6M6DZ58</accession>
<dbReference type="InterPro" id="IPR052169">
    <property type="entry name" value="CW_Biosynth-Accessory"/>
</dbReference>
<keyword evidence="2" id="KW-0472">Membrane</keyword>
<dbReference type="SMART" id="SM00854">
    <property type="entry name" value="PGA_cap"/>
    <property type="match status" value="1"/>
</dbReference>
<dbReference type="Gene3D" id="3.60.21.10">
    <property type="match status" value="1"/>
</dbReference>
<dbReference type="PANTHER" id="PTHR33393:SF13">
    <property type="entry name" value="PGA BIOSYNTHESIS PROTEIN CAPA"/>
    <property type="match status" value="1"/>
</dbReference>
<evidence type="ECO:0000256" key="1">
    <source>
        <dbReference type="ARBA" id="ARBA00005662"/>
    </source>
</evidence>
<dbReference type="InterPro" id="IPR029052">
    <property type="entry name" value="Metallo-depent_PP-like"/>
</dbReference>
<dbReference type="Proteomes" id="UP000501076">
    <property type="component" value="Chromosome"/>
</dbReference>
<protein>
    <submittedName>
        <fullName evidence="4">Capsular biosynthesis protein</fullName>
    </submittedName>
</protein>
<keyword evidence="2" id="KW-0812">Transmembrane</keyword>
<name>A0A6M6DZ58_PRIMG</name>
<dbReference type="CDD" id="cd07381">
    <property type="entry name" value="MPP_CapA"/>
    <property type="match status" value="1"/>
</dbReference>